<evidence type="ECO:0000256" key="6">
    <source>
        <dbReference type="ARBA" id="ARBA00022917"/>
    </source>
</evidence>
<keyword evidence="12" id="KW-1185">Reference proteome</keyword>
<dbReference type="Gene3D" id="3.90.740.10">
    <property type="entry name" value="Valyl/Leucyl/Isoleucyl-tRNA synthetase, editing domain"/>
    <property type="match status" value="1"/>
</dbReference>
<evidence type="ECO:0000256" key="4">
    <source>
        <dbReference type="ARBA" id="ARBA00022741"/>
    </source>
</evidence>
<feature type="domain" description="Aminoacyl-tRNA synthetase class Ia" evidence="10">
    <location>
        <begin position="54"/>
        <end position="682"/>
    </location>
</feature>
<dbReference type="InterPro" id="IPR014729">
    <property type="entry name" value="Rossmann-like_a/b/a_fold"/>
</dbReference>
<evidence type="ECO:0000256" key="2">
    <source>
        <dbReference type="ARBA" id="ARBA00013169"/>
    </source>
</evidence>
<dbReference type="GO" id="GO:0004832">
    <property type="term" value="F:valine-tRNA ligase activity"/>
    <property type="evidence" value="ECO:0007669"/>
    <property type="project" value="UniProtKB-EC"/>
</dbReference>
<gene>
    <name evidence="13" type="primary">LOC113792581</name>
</gene>
<keyword evidence="3 9" id="KW-0436">Ligase</keyword>
<evidence type="ECO:0000256" key="3">
    <source>
        <dbReference type="ARBA" id="ARBA00022598"/>
    </source>
</evidence>
<sequence>MLKLCFHSIVSKNSIFSNSKRLCNGSGIDQKIIDYLSKFPNTYVQENSEKFWSSIWEQRELFVNKDAEPKFRLLLPPPNITGSLHLGHSLTVAIQDALCRYHRMNGETVQWYGGTDHAGIATQIIIEKLLWAKYGKNRQDVSREEFDSIFEKWKQERIYDIERQLKSLGVSIDFQSNYFTLSPEMSRNVNRAFIELFNRGMIYRASYMVNWSYYLQSTLSDIEVEHKFISGPTEYKVPGCDEPFQLGVLHYFKYPLEDIDSNEFVTIATTRIESIMGDVALAVNPNDTRHAHLIGKFAFNPFTNEKMPIIAEESVKPDFGTGVLKLTPAHSSIDHEIALRHNLPLKTIFNDQGLIDCDYKPLNNVHRYLAKELVKHELIKRDLYCGSKDHGHWLPICSRSGDIIESRVVPQWFLKTDDARYAAEFVANRDNLSESSKDFWKKISKNLDENSRNMAIIPSGYRNTWKDWFSRYKDWCISRQIYWGHQIPAYEVILSSKPTNIWIAAMNEEQALNVACEKHGFQKEEIKLRRDQDVLDTWFSSALLPLAVTGWFESKRFQDLPLSLMETGHDIIFFWVARMSLISLMLSGRLPFDKVLLHGMICDEKGKKMSKSKANVVDPLHLIEGASFDQVLQQNKDYFDSGLITREKFTQVMNRLIKTIPKGIPVCGADMLRLSLLQSRFKEQNIKFDLQKTIKKRVFANKMHQTLRFILINLTDEFKEESTFVTNTNNLSKVDKWILFKLADLVNHCRLSFDSYDLHHSARKIEQFWTDHLCDVYLESIKKDIVDRTESYAKSMNVMLYVVRQTLKLIHPFMPFITENLFQQLEYRLSPNYSYRSILELEYPKVKNDQVLINFDFSIENDMEKVIEITKKIRWFKQHFHIPKDSAIETIRIASLHRNLFDFQSLIKSSIKIDNCSIEFVNLYDIYKYDDCYCVKVDINNSNRFEKSDDSTSSSDSDEETLTTSNSLKWDEIYILFSINHEQLKLKLMEKFKNNQTNKCDQLMAEMDLFHFENFTKNYKKLTKIVS</sequence>
<evidence type="ECO:0000256" key="5">
    <source>
        <dbReference type="ARBA" id="ARBA00022840"/>
    </source>
</evidence>
<evidence type="ECO:0000256" key="9">
    <source>
        <dbReference type="RuleBase" id="RU363035"/>
    </source>
</evidence>
<reference evidence="13" key="1">
    <citation type="submission" date="2025-08" db="UniProtKB">
        <authorList>
            <consortium name="RefSeq"/>
        </authorList>
    </citation>
    <scope>IDENTIFICATION</scope>
    <source>
        <strain evidence="13">Airmid</strain>
    </source>
</reference>
<dbReference type="OrthoDB" id="629407at2759"/>
<dbReference type="SUPFAM" id="SSF50677">
    <property type="entry name" value="ValRS/IleRS/LeuRS editing domain"/>
    <property type="match status" value="1"/>
</dbReference>
<dbReference type="GO" id="GO:0006438">
    <property type="term" value="P:valyl-tRNA aminoacylation"/>
    <property type="evidence" value="ECO:0007669"/>
    <property type="project" value="InterPro"/>
</dbReference>
<keyword evidence="4 9" id="KW-0547">Nucleotide-binding</keyword>
<dbReference type="Pfam" id="PF00133">
    <property type="entry name" value="tRNA-synt_1"/>
    <property type="match status" value="1"/>
</dbReference>
<dbReference type="InterPro" id="IPR013155">
    <property type="entry name" value="M/V/L/I-tRNA-synth_anticd-bd"/>
</dbReference>
<dbReference type="InterPro" id="IPR002300">
    <property type="entry name" value="aa-tRNA-synth_Ia"/>
</dbReference>
<dbReference type="InParanoid" id="A0A6P6XYM0"/>
<name>A0A6P6XYM0_DERPT</name>
<dbReference type="CDD" id="cd07962">
    <property type="entry name" value="Anticodon_Ia_Val"/>
    <property type="match status" value="1"/>
</dbReference>
<keyword evidence="5 9" id="KW-0067">ATP-binding</keyword>
<evidence type="ECO:0000313" key="13">
    <source>
        <dbReference type="RefSeq" id="XP_027198288.1"/>
    </source>
</evidence>
<organism evidence="12 13">
    <name type="scientific">Dermatophagoides pteronyssinus</name>
    <name type="common">European house dust mite</name>
    <dbReference type="NCBI Taxonomy" id="6956"/>
    <lineage>
        <taxon>Eukaryota</taxon>
        <taxon>Metazoa</taxon>
        <taxon>Ecdysozoa</taxon>
        <taxon>Arthropoda</taxon>
        <taxon>Chelicerata</taxon>
        <taxon>Arachnida</taxon>
        <taxon>Acari</taxon>
        <taxon>Acariformes</taxon>
        <taxon>Sarcoptiformes</taxon>
        <taxon>Astigmata</taxon>
        <taxon>Psoroptidia</taxon>
        <taxon>Analgoidea</taxon>
        <taxon>Pyroglyphidae</taxon>
        <taxon>Dermatophagoidinae</taxon>
        <taxon>Dermatophagoides</taxon>
    </lineage>
</organism>
<keyword evidence="7 9" id="KW-0030">Aminoacyl-tRNA synthetase</keyword>
<accession>A0A6P6XYM0</accession>
<dbReference type="Gene3D" id="1.10.730.10">
    <property type="entry name" value="Isoleucyl-tRNA Synthetase, Domain 1"/>
    <property type="match status" value="1"/>
</dbReference>
<dbReference type="InterPro" id="IPR002303">
    <property type="entry name" value="Valyl-tRNA_ligase"/>
</dbReference>
<evidence type="ECO:0000256" key="8">
    <source>
        <dbReference type="ARBA" id="ARBA00029936"/>
    </source>
</evidence>
<dbReference type="InterPro" id="IPR033705">
    <property type="entry name" value="Anticodon_Ia_Val"/>
</dbReference>
<dbReference type="InterPro" id="IPR009080">
    <property type="entry name" value="tRNAsynth_Ia_anticodon-bd"/>
</dbReference>
<dbReference type="PANTHER" id="PTHR11946">
    <property type="entry name" value="VALYL-TRNA SYNTHETASES"/>
    <property type="match status" value="1"/>
</dbReference>
<dbReference type="SUPFAM" id="SSF52374">
    <property type="entry name" value="Nucleotidylyl transferase"/>
    <property type="match status" value="1"/>
</dbReference>
<dbReference type="PROSITE" id="PS00178">
    <property type="entry name" value="AA_TRNA_LIGASE_I"/>
    <property type="match status" value="1"/>
</dbReference>
<dbReference type="SUPFAM" id="SSF47323">
    <property type="entry name" value="Anticodon-binding domain of a subclass of class I aminoacyl-tRNA synthetases"/>
    <property type="match status" value="1"/>
</dbReference>
<dbReference type="InterPro" id="IPR009008">
    <property type="entry name" value="Val/Leu/Ile-tRNA-synth_edit"/>
</dbReference>
<dbReference type="PRINTS" id="PR00986">
    <property type="entry name" value="TRNASYNTHVAL"/>
</dbReference>
<proteinExistence type="inferred from homology"/>
<protein>
    <recommendedName>
        <fullName evidence="2">valine--tRNA ligase</fullName>
        <ecNumber evidence="2">6.1.1.9</ecNumber>
    </recommendedName>
    <alternativeName>
        <fullName evidence="8">Valyl-tRNA synthetase</fullName>
    </alternativeName>
</protein>
<keyword evidence="6 9" id="KW-0648">Protein biosynthesis</keyword>
<dbReference type="PANTHER" id="PTHR11946:SF109">
    <property type="entry name" value="VALINE--TRNA LIGASE"/>
    <property type="match status" value="1"/>
</dbReference>
<dbReference type="NCBIfam" id="NF004349">
    <property type="entry name" value="PRK05729.1"/>
    <property type="match status" value="1"/>
</dbReference>
<evidence type="ECO:0000259" key="10">
    <source>
        <dbReference type="Pfam" id="PF00133"/>
    </source>
</evidence>
<evidence type="ECO:0000256" key="1">
    <source>
        <dbReference type="ARBA" id="ARBA00005594"/>
    </source>
</evidence>
<comment type="similarity">
    <text evidence="1 9">Belongs to the class-I aminoacyl-tRNA synthetase family.</text>
</comment>
<dbReference type="RefSeq" id="XP_027198288.1">
    <property type="nucleotide sequence ID" value="XM_027342487.1"/>
</dbReference>
<dbReference type="Proteomes" id="UP000515146">
    <property type="component" value="Unplaced"/>
</dbReference>
<dbReference type="GO" id="GO:0005829">
    <property type="term" value="C:cytosol"/>
    <property type="evidence" value="ECO:0007669"/>
    <property type="project" value="TreeGrafter"/>
</dbReference>
<dbReference type="NCBIfam" id="TIGR00422">
    <property type="entry name" value="valS"/>
    <property type="match status" value="1"/>
</dbReference>
<dbReference type="EC" id="6.1.1.9" evidence="2"/>
<feature type="domain" description="Methionyl/Valyl/Leucyl/Isoleucyl-tRNA synthetase anticodon-binding" evidence="11">
    <location>
        <begin position="735"/>
        <end position="889"/>
    </location>
</feature>
<dbReference type="AlphaFoldDB" id="A0A6P6XYM0"/>
<dbReference type="KEGG" id="dpte:113792581"/>
<dbReference type="Pfam" id="PF08264">
    <property type="entry name" value="Anticodon_1"/>
    <property type="match status" value="1"/>
</dbReference>
<evidence type="ECO:0000256" key="7">
    <source>
        <dbReference type="ARBA" id="ARBA00023146"/>
    </source>
</evidence>
<evidence type="ECO:0000259" key="11">
    <source>
        <dbReference type="Pfam" id="PF08264"/>
    </source>
</evidence>
<evidence type="ECO:0000313" key="12">
    <source>
        <dbReference type="Proteomes" id="UP000515146"/>
    </source>
</evidence>
<dbReference type="Gene3D" id="3.40.50.620">
    <property type="entry name" value="HUPs"/>
    <property type="match status" value="2"/>
</dbReference>
<dbReference type="GO" id="GO:0002161">
    <property type="term" value="F:aminoacyl-tRNA deacylase activity"/>
    <property type="evidence" value="ECO:0007669"/>
    <property type="project" value="InterPro"/>
</dbReference>
<dbReference type="InterPro" id="IPR001412">
    <property type="entry name" value="aa-tRNA-synth_I_CS"/>
</dbReference>
<dbReference type="GO" id="GO:0005524">
    <property type="term" value="F:ATP binding"/>
    <property type="evidence" value="ECO:0007669"/>
    <property type="project" value="UniProtKB-KW"/>
</dbReference>